<proteinExistence type="predicted"/>
<keyword evidence="1" id="KW-1133">Transmembrane helix</keyword>
<dbReference type="InterPro" id="IPR007165">
    <property type="entry name" value="Phage_holin_4_2"/>
</dbReference>
<feature type="transmembrane region" description="Helical" evidence="1">
    <location>
        <begin position="28"/>
        <end position="46"/>
    </location>
</feature>
<dbReference type="RefSeq" id="WP_284194515.1">
    <property type="nucleotide sequence ID" value="NZ_BSOG01000001.1"/>
</dbReference>
<reference evidence="3" key="1">
    <citation type="journal article" date="2019" name="Int. J. Syst. Evol. Microbiol.">
        <title>The Global Catalogue of Microorganisms (GCM) 10K type strain sequencing project: providing services to taxonomists for standard genome sequencing and annotation.</title>
        <authorList>
            <consortium name="The Broad Institute Genomics Platform"/>
            <consortium name="The Broad Institute Genome Sequencing Center for Infectious Disease"/>
            <person name="Wu L."/>
            <person name="Ma J."/>
        </authorList>
    </citation>
    <scope>NUCLEOTIDE SEQUENCE [LARGE SCALE GENOMIC DNA]</scope>
    <source>
        <strain evidence="3">NBRC 110044</strain>
    </source>
</reference>
<dbReference type="EMBL" id="BSOG01000001">
    <property type="protein sequence ID" value="GLR11352.1"/>
    <property type="molecule type" value="Genomic_DNA"/>
</dbReference>
<evidence type="ECO:0000313" key="3">
    <source>
        <dbReference type="Proteomes" id="UP001156706"/>
    </source>
</evidence>
<dbReference type="PANTHER" id="PTHR37309">
    <property type="entry name" value="SLR0284 PROTEIN"/>
    <property type="match status" value="1"/>
</dbReference>
<feature type="transmembrane region" description="Helical" evidence="1">
    <location>
        <begin position="84"/>
        <end position="111"/>
    </location>
</feature>
<dbReference type="PANTHER" id="PTHR37309:SF1">
    <property type="entry name" value="SLR0284 PROTEIN"/>
    <property type="match status" value="1"/>
</dbReference>
<evidence type="ECO:0000256" key="1">
    <source>
        <dbReference type="SAM" id="Phobius"/>
    </source>
</evidence>
<accession>A0ABQ5YCL8</accession>
<dbReference type="Proteomes" id="UP001156706">
    <property type="component" value="Unassembled WGS sequence"/>
</dbReference>
<gene>
    <name evidence="2" type="ORF">GCM10007907_01420</name>
</gene>
<keyword evidence="1" id="KW-0812">Transmembrane</keyword>
<keyword evidence="1" id="KW-0472">Membrane</keyword>
<dbReference type="Pfam" id="PF04020">
    <property type="entry name" value="Phage_holin_4_2"/>
    <property type="match status" value="1"/>
</dbReference>
<feature type="transmembrane region" description="Helical" evidence="1">
    <location>
        <begin position="58"/>
        <end position="78"/>
    </location>
</feature>
<keyword evidence="3" id="KW-1185">Reference proteome</keyword>
<evidence type="ECO:0000313" key="2">
    <source>
        <dbReference type="EMBL" id="GLR11352.1"/>
    </source>
</evidence>
<protein>
    <submittedName>
        <fullName evidence="2">Membrane protein</fullName>
    </submittedName>
</protein>
<organism evidence="2 3">
    <name type="scientific">Chitinimonas prasina</name>
    <dbReference type="NCBI Taxonomy" id="1434937"/>
    <lineage>
        <taxon>Bacteria</taxon>
        <taxon>Pseudomonadati</taxon>
        <taxon>Pseudomonadota</taxon>
        <taxon>Betaproteobacteria</taxon>
        <taxon>Neisseriales</taxon>
        <taxon>Chitinibacteraceae</taxon>
        <taxon>Chitinimonas</taxon>
    </lineage>
</organism>
<name>A0ABQ5YCL8_9NEIS</name>
<sequence>MKLLAVWVINALSLLLVAYLLPGIKVDSFLSALWIALVLGLVNLLIRPVLLLLTLPVNFLTLGLFTLVINGFCFWLVAEVLKSFAVSSFAMAIVGAVVYSVFCWLATRLFLEKD</sequence>
<comment type="caution">
    <text evidence="2">The sequence shown here is derived from an EMBL/GenBank/DDBJ whole genome shotgun (WGS) entry which is preliminary data.</text>
</comment>